<feature type="domain" description="VOC" evidence="1">
    <location>
        <begin position="7"/>
        <end position="125"/>
    </location>
</feature>
<dbReference type="CDD" id="cd07262">
    <property type="entry name" value="VOC_like"/>
    <property type="match status" value="1"/>
</dbReference>
<dbReference type="Proteomes" id="UP000306628">
    <property type="component" value="Unassembled WGS sequence"/>
</dbReference>
<evidence type="ECO:0000259" key="1">
    <source>
        <dbReference type="PROSITE" id="PS51819"/>
    </source>
</evidence>
<comment type="caution">
    <text evidence="2">The sequence shown here is derived from an EMBL/GenBank/DDBJ whole genome shotgun (WGS) entry which is preliminary data.</text>
</comment>
<dbReference type="Pfam" id="PF00903">
    <property type="entry name" value="Glyoxalase"/>
    <property type="match status" value="1"/>
</dbReference>
<dbReference type="OrthoDB" id="5242506at2"/>
<evidence type="ECO:0000313" key="3">
    <source>
        <dbReference type="Proteomes" id="UP000306628"/>
    </source>
</evidence>
<dbReference type="AlphaFoldDB" id="A0A5S4GCJ4"/>
<dbReference type="Gene3D" id="3.10.180.10">
    <property type="entry name" value="2,3-Dihydroxybiphenyl 1,2-Dioxygenase, domain 1"/>
    <property type="match status" value="1"/>
</dbReference>
<reference evidence="2 3" key="1">
    <citation type="submission" date="2019-05" db="EMBL/GenBank/DDBJ databases">
        <title>Draft genome sequence of Nonomuraea zeae DSM 100528.</title>
        <authorList>
            <person name="Saricaoglu S."/>
            <person name="Isik K."/>
        </authorList>
    </citation>
    <scope>NUCLEOTIDE SEQUENCE [LARGE SCALE GENOMIC DNA]</scope>
    <source>
        <strain evidence="2 3">DSM 100528</strain>
    </source>
</reference>
<dbReference type="InterPro" id="IPR037523">
    <property type="entry name" value="VOC_core"/>
</dbReference>
<dbReference type="SUPFAM" id="SSF54593">
    <property type="entry name" value="Glyoxalase/Bleomycin resistance protein/Dihydroxybiphenyl dioxygenase"/>
    <property type="match status" value="1"/>
</dbReference>
<accession>A0A5S4GCJ4</accession>
<name>A0A5S4GCJ4_9ACTN</name>
<keyword evidence="3" id="KW-1185">Reference proteome</keyword>
<protein>
    <submittedName>
        <fullName evidence="2">VOC family protein</fullName>
    </submittedName>
</protein>
<dbReference type="InterPro" id="IPR004360">
    <property type="entry name" value="Glyas_Fos-R_dOase_dom"/>
</dbReference>
<dbReference type="EMBL" id="VCKX01000095">
    <property type="protein sequence ID" value="TMR30745.1"/>
    <property type="molecule type" value="Genomic_DNA"/>
</dbReference>
<sequence>MTERWPFIHHVTFIASDLEASTRFYTAALKPLGVVGTAADGGAEFWEEELDTPSFGLYPAGDATVTRGAHIAFTARDRAAVDAFYAAALAAGGKSRHEPRVWPDYGAYCAFVDDPDGNNIEAVCKEQA</sequence>
<dbReference type="InterPro" id="IPR029068">
    <property type="entry name" value="Glyas_Bleomycin-R_OHBP_Dase"/>
</dbReference>
<dbReference type="PROSITE" id="PS51819">
    <property type="entry name" value="VOC"/>
    <property type="match status" value="1"/>
</dbReference>
<dbReference type="PANTHER" id="PTHR35006:SF2">
    <property type="entry name" value="GLYOXALASE FAMILY PROTEIN (AFU_ORTHOLOGUE AFUA_5G14830)"/>
    <property type="match status" value="1"/>
</dbReference>
<gene>
    <name evidence="2" type="ORF">ETD85_28230</name>
</gene>
<organism evidence="2 3">
    <name type="scientific">Nonomuraea zeae</name>
    <dbReference type="NCBI Taxonomy" id="1642303"/>
    <lineage>
        <taxon>Bacteria</taxon>
        <taxon>Bacillati</taxon>
        <taxon>Actinomycetota</taxon>
        <taxon>Actinomycetes</taxon>
        <taxon>Streptosporangiales</taxon>
        <taxon>Streptosporangiaceae</taxon>
        <taxon>Nonomuraea</taxon>
    </lineage>
</organism>
<dbReference type="PANTHER" id="PTHR35006">
    <property type="entry name" value="GLYOXALASE FAMILY PROTEIN (AFU_ORTHOLOGUE AFUA_5G14830)"/>
    <property type="match status" value="1"/>
</dbReference>
<evidence type="ECO:0000313" key="2">
    <source>
        <dbReference type="EMBL" id="TMR30745.1"/>
    </source>
</evidence>
<proteinExistence type="predicted"/>